<accession>A0A8X6MGQ0</accession>
<feature type="transmembrane region" description="Helical" evidence="1">
    <location>
        <begin position="41"/>
        <end position="62"/>
    </location>
</feature>
<sequence length="101" mass="11384">MARNIRECEEKRSLTHPIIGRDQNSTQNIPLILPAPSKTLLIQYMLFVLLHLLMVVGSSEFLKGMGHAILLGVDWSTPLVVKEEFRKLRPIPIGNILPCLV</sequence>
<protein>
    <submittedName>
        <fullName evidence="2">Uncharacterized protein</fullName>
    </submittedName>
</protein>
<dbReference type="EMBL" id="BMAV01027142">
    <property type="protein sequence ID" value="GFS56682.1"/>
    <property type="molecule type" value="Genomic_DNA"/>
</dbReference>
<dbReference type="OrthoDB" id="10455363at2759"/>
<keyword evidence="1" id="KW-0812">Transmembrane</keyword>
<name>A0A8X6MGQ0_9ARAC</name>
<evidence type="ECO:0000256" key="1">
    <source>
        <dbReference type="SAM" id="Phobius"/>
    </source>
</evidence>
<evidence type="ECO:0000313" key="3">
    <source>
        <dbReference type="Proteomes" id="UP000886998"/>
    </source>
</evidence>
<dbReference type="Proteomes" id="UP000886998">
    <property type="component" value="Unassembled WGS sequence"/>
</dbReference>
<dbReference type="AlphaFoldDB" id="A0A8X6MGQ0"/>
<evidence type="ECO:0000313" key="2">
    <source>
        <dbReference type="EMBL" id="GFS56682.1"/>
    </source>
</evidence>
<keyword evidence="1" id="KW-1133">Transmembrane helix</keyword>
<keyword evidence="3" id="KW-1185">Reference proteome</keyword>
<gene>
    <name evidence="2" type="ORF">TNIN_84921</name>
</gene>
<keyword evidence="1" id="KW-0472">Membrane</keyword>
<organism evidence="2 3">
    <name type="scientific">Trichonephila inaurata madagascariensis</name>
    <dbReference type="NCBI Taxonomy" id="2747483"/>
    <lineage>
        <taxon>Eukaryota</taxon>
        <taxon>Metazoa</taxon>
        <taxon>Ecdysozoa</taxon>
        <taxon>Arthropoda</taxon>
        <taxon>Chelicerata</taxon>
        <taxon>Arachnida</taxon>
        <taxon>Araneae</taxon>
        <taxon>Araneomorphae</taxon>
        <taxon>Entelegynae</taxon>
        <taxon>Araneoidea</taxon>
        <taxon>Nephilidae</taxon>
        <taxon>Trichonephila</taxon>
        <taxon>Trichonephila inaurata</taxon>
    </lineage>
</organism>
<comment type="caution">
    <text evidence="2">The sequence shown here is derived from an EMBL/GenBank/DDBJ whole genome shotgun (WGS) entry which is preliminary data.</text>
</comment>
<reference evidence="2" key="1">
    <citation type="submission" date="2020-08" db="EMBL/GenBank/DDBJ databases">
        <title>Multicomponent nature underlies the extraordinary mechanical properties of spider dragline silk.</title>
        <authorList>
            <person name="Kono N."/>
            <person name="Nakamura H."/>
            <person name="Mori M."/>
            <person name="Yoshida Y."/>
            <person name="Ohtoshi R."/>
            <person name="Malay A.D."/>
            <person name="Moran D.A.P."/>
            <person name="Tomita M."/>
            <person name="Numata K."/>
            <person name="Arakawa K."/>
        </authorList>
    </citation>
    <scope>NUCLEOTIDE SEQUENCE</scope>
</reference>
<proteinExistence type="predicted"/>